<evidence type="ECO:0000313" key="3">
    <source>
        <dbReference type="Proteomes" id="UP001501563"/>
    </source>
</evidence>
<gene>
    <name evidence="2" type="ORF">GCM10022207_47560</name>
</gene>
<comment type="caution">
    <text evidence="2">The sequence shown here is derived from an EMBL/GenBank/DDBJ whole genome shotgun (WGS) entry which is preliminary data.</text>
</comment>
<evidence type="ECO:0000313" key="2">
    <source>
        <dbReference type="EMBL" id="GAA3876108.1"/>
    </source>
</evidence>
<dbReference type="Proteomes" id="UP001501563">
    <property type="component" value="Unassembled WGS sequence"/>
</dbReference>
<keyword evidence="3" id="KW-1185">Reference proteome</keyword>
<organism evidence="2 3">
    <name type="scientific">Streptomyces lannensis</name>
    <dbReference type="NCBI Taxonomy" id="766498"/>
    <lineage>
        <taxon>Bacteria</taxon>
        <taxon>Bacillati</taxon>
        <taxon>Actinomycetota</taxon>
        <taxon>Actinomycetes</taxon>
        <taxon>Kitasatosporales</taxon>
        <taxon>Streptomycetaceae</taxon>
        <taxon>Streptomyces</taxon>
    </lineage>
</organism>
<reference evidence="3" key="1">
    <citation type="journal article" date="2019" name="Int. J. Syst. Evol. Microbiol.">
        <title>The Global Catalogue of Microorganisms (GCM) 10K type strain sequencing project: providing services to taxonomists for standard genome sequencing and annotation.</title>
        <authorList>
            <consortium name="The Broad Institute Genomics Platform"/>
            <consortium name="The Broad Institute Genome Sequencing Center for Infectious Disease"/>
            <person name="Wu L."/>
            <person name="Ma J."/>
        </authorList>
    </citation>
    <scope>NUCLEOTIDE SEQUENCE [LARGE SCALE GENOMIC DNA]</scope>
    <source>
        <strain evidence="3">JCM 16578</strain>
    </source>
</reference>
<protein>
    <submittedName>
        <fullName evidence="2">Uncharacterized protein</fullName>
    </submittedName>
</protein>
<proteinExistence type="predicted"/>
<accession>A0ABP7KFN0</accession>
<dbReference type="EMBL" id="BAAAZA010000013">
    <property type="protein sequence ID" value="GAA3876108.1"/>
    <property type="molecule type" value="Genomic_DNA"/>
</dbReference>
<evidence type="ECO:0000256" key="1">
    <source>
        <dbReference type="SAM" id="MobiDB-lite"/>
    </source>
</evidence>
<name>A0ABP7KFN0_9ACTN</name>
<feature type="region of interest" description="Disordered" evidence="1">
    <location>
        <begin position="74"/>
        <end position="94"/>
    </location>
</feature>
<dbReference type="RefSeq" id="WP_345550779.1">
    <property type="nucleotide sequence ID" value="NZ_BAAAZA010000013.1"/>
</dbReference>
<sequence length="94" mass="10114">MIERPIIVETPCGSGGRNIHLGDEFLGTAYSLHDLTVFLQCIGLVGWDELDVAESDLIEWRGGGPEVWPCQGGGSDCWAAPDEPAPPVKKTKHA</sequence>